<evidence type="ECO:0000256" key="3">
    <source>
        <dbReference type="PROSITE-ProRule" id="PRU00023"/>
    </source>
</evidence>
<dbReference type="SUPFAM" id="SSF48403">
    <property type="entry name" value="Ankyrin repeat"/>
    <property type="match status" value="1"/>
</dbReference>
<dbReference type="GO" id="GO:0000976">
    <property type="term" value="F:transcription cis-regulatory region binding"/>
    <property type="evidence" value="ECO:0007669"/>
    <property type="project" value="TreeGrafter"/>
</dbReference>
<dbReference type="Pfam" id="PF13637">
    <property type="entry name" value="Ank_4"/>
    <property type="match status" value="1"/>
</dbReference>
<evidence type="ECO:0000256" key="1">
    <source>
        <dbReference type="ARBA" id="ARBA00022737"/>
    </source>
</evidence>
<organism evidence="5 6">
    <name type="scientific">Arthrobotrys musiformis</name>
    <dbReference type="NCBI Taxonomy" id="47236"/>
    <lineage>
        <taxon>Eukaryota</taxon>
        <taxon>Fungi</taxon>
        <taxon>Dikarya</taxon>
        <taxon>Ascomycota</taxon>
        <taxon>Pezizomycotina</taxon>
        <taxon>Orbiliomycetes</taxon>
        <taxon>Orbiliales</taxon>
        <taxon>Orbiliaceae</taxon>
        <taxon>Arthrobotrys</taxon>
    </lineage>
</organism>
<dbReference type="PROSITE" id="PS50088">
    <property type="entry name" value="ANK_REPEAT"/>
    <property type="match status" value="3"/>
</dbReference>
<proteinExistence type="predicted"/>
<feature type="repeat" description="ANK" evidence="3">
    <location>
        <begin position="578"/>
        <end position="606"/>
    </location>
</feature>
<evidence type="ECO:0000313" key="6">
    <source>
        <dbReference type="Proteomes" id="UP001370758"/>
    </source>
</evidence>
<comment type="caution">
    <text evidence="5">The sequence shown here is derived from an EMBL/GenBank/DDBJ whole genome shotgun (WGS) entry which is preliminary data.</text>
</comment>
<keyword evidence="1" id="KW-0677">Repeat</keyword>
<dbReference type="AlphaFoldDB" id="A0AAV9VUC8"/>
<keyword evidence="6" id="KW-1185">Reference proteome</keyword>
<feature type="repeat" description="ANK" evidence="3">
    <location>
        <begin position="641"/>
        <end position="666"/>
    </location>
</feature>
<evidence type="ECO:0000256" key="4">
    <source>
        <dbReference type="SAM" id="MobiDB-lite"/>
    </source>
</evidence>
<sequence>MGPEGILEVNAKSDTRTSTENQSQDSQRSVYQESLAILNTGFGSFSLAEKVEHMSLHNRNRTFEVEVVSESPIGTSPVLPRLETQNYRSISSDGSFESSRYSRRESSSTALTATTYDPQESDSDDEDIKLGKLRYYIGEAEKLKSSGDLKKAASFFRVIVKQLTDSPGLERGVKNTRLHYIIELVDIQTRLRNWSEALITVQTMIGSEDPALVGLLEHWQAWIYHQQGSLDSAKSRCDKAIRKIRKSKGNHQDSVQLMLQILEDMGRQNPDGQEEYEVEASFYRSLVSFQEPPDVKYAPPDVKYTPPEMKYTPPEIRYTPQEAKYTPPEARYTQPEVKYTPSEVKYTQPEVKYTPPEVKYTPSIVEIDTKSDSGWGPSIQTVMPVSSASSQHQVVHELSSSSSVRRENFAFAYSAPIPVPPPPPRLEDTEENRQILQRHGLGLDEGSIISIDQKKGSKDARLAAIREAIMKNDIALAEILFSDPSLCQYKMDVKYPGWGLDESEPLHFAVLNNNLHMVRLLLREGASIFSVTTKWRLTVLHIASLTPSVGTEMMEYIMNGGIPVNGTEGLESGCRSLPLHLACATREKAKVDFLLRRGAGVNAKDFYKASPLGVAAMSPGTSVHIRGLVDAGAFVGDIDKEGDTPLHIAAANLNTEGIKMLLDCGAGPSRSIKNNKGKRPLDVAKAIGDCSSEIKTLLK</sequence>
<gene>
    <name evidence="5" type="ORF">TWF481_001805</name>
</gene>
<dbReference type="InterPro" id="IPR002110">
    <property type="entry name" value="Ankyrin_rpt"/>
</dbReference>
<dbReference type="InterPro" id="IPR036770">
    <property type="entry name" value="Ankyrin_rpt-contain_sf"/>
</dbReference>
<dbReference type="SMART" id="SM00248">
    <property type="entry name" value="ANK"/>
    <property type="match status" value="5"/>
</dbReference>
<dbReference type="PANTHER" id="PTHR24193">
    <property type="entry name" value="ANKYRIN REPEAT PROTEIN"/>
    <property type="match status" value="1"/>
</dbReference>
<feature type="repeat" description="ANK" evidence="3">
    <location>
        <begin position="501"/>
        <end position="533"/>
    </location>
</feature>
<dbReference type="GO" id="GO:0045944">
    <property type="term" value="P:positive regulation of transcription by RNA polymerase II"/>
    <property type="evidence" value="ECO:0007669"/>
    <property type="project" value="TreeGrafter"/>
</dbReference>
<evidence type="ECO:0000313" key="5">
    <source>
        <dbReference type="EMBL" id="KAK6496820.1"/>
    </source>
</evidence>
<dbReference type="GO" id="GO:0005634">
    <property type="term" value="C:nucleus"/>
    <property type="evidence" value="ECO:0007669"/>
    <property type="project" value="TreeGrafter"/>
</dbReference>
<feature type="compositionally biased region" description="Polar residues" evidence="4">
    <location>
        <begin position="109"/>
        <end position="118"/>
    </location>
</feature>
<dbReference type="PROSITE" id="PS50297">
    <property type="entry name" value="ANK_REP_REGION"/>
    <property type="match status" value="3"/>
</dbReference>
<accession>A0AAV9VUC8</accession>
<keyword evidence="2 3" id="KW-0040">ANK repeat</keyword>
<dbReference type="Pfam" id="PF12796">
    <property type="entry name" value="Ank_2"/>
    <property type="match status" value="1"/>
</dbReference>
<protein>
    <submittedName>
        <fullName evidence="5">Uncharacterized protein</fullName>
    </submittedName>
</protein>
<dbReference type="PANTHER" id="PTHR24193:SF121">
    <property type="entry name" value="ADA2A-CONTAINING COMPLEX COMPONENT 3, ISOFORM D"/>
    <property type="match status" value="1"/>
</dbReference>
<feature type="compositionally biased region" description="Polar residues" evidence="4">
    <location>
        <begin position="18"/>
        <end position="29"/>
    </location>
</feature>
<name>A0AAV9VUC8_9PEZI</name>
<dbReference type="InterPro" id="IPR050663">
    <property type="entry name" value="Ankyrin-SOCS_Box"/>
</dbReference>
<feature type="region of interest" description="Disordered" evidence="4">
    <location>
        <begin position="1"/>
        <end position="29"/>
    </location>
</feature>
<reference evidence="5 6" key="1">
    <citation type="submission" date="2023-08" db="EMBL/GenBank/DDBJ databases">
        <authorList>
            <person name="Palmer J.M."/>
        </authorList>
    </citation>
    <scope>NUCLEOTIDE SEQUENCE [LARGE SCALE GENOMIC DNA]</scope>
    <source>
        <strain evidence="5 6">TWF481</strain>
    </source>
</reference>
<feature type="region of interest" description="Disordered" evidence="4">
    <location>
        <begin position="90"/>
        <end position="125"/>
    </location>
</feature>
<dbReference type="EMBL" id="JAVHJL010000010">
    <property type="protein sequence ID" value="KAK6496820.1"/>
    <property type="molecule type" value="Genomic_DNA"/>
</dbReference>
<evidence type="ECO:0000256" key="2">
    <source>
        <dbReference type="ARBA" id="ARBA00023043"/>
    </source>
</evidence>
<dbReference type="Proteomes" id="UP001370758">
    <property type="component" value="Unassembled WGS sequence"/>
</dbReference>
<dbReference type="Gene3D" id="1.25.40.20">
    <property type="entry name" value="Ankyrin repeat-containing domain"/>
    <property type="match status" value="1"/>
</dbReference>